<dbReference type="WBParaSite" id="TCNE_0001012901-mRNA-1">
    <property type="protein sequence ID" value="TCNE_0001012901-mRNA-1"/>
    <property type="gene ID" value="TCNE_0001012901"/>
</dbReference>
<proteinExistence type="predicted"/>
<reference evidence="3" key="1">
    <citation type="submission" date="2016-06" db="UniProtKB">
        <authorList>
            <consortium name="WormBaseParasite"/>
        </authorList>
    </citation>
    <scope>IDENTIFICATION</scope>
</reference>
<protein>
    <submittedName>
        <fullName evidence="1 3">Uncharacterized protein</fullName>
    </submittedName>
</protein>
<evidence type="ECO:0000313" key="2">
    <source>
        <dbReference type="Proteomes" id="UP000050794"/>
    </source>
</evidence>
<organism evidence="2 3">
    <name type="scientific">Toxocara canis</name>
    <name type="common">Canine roundworm</name>
    <dbReference type="NCBI Taxonomy" id="6265"/>
    <lineage>
        <taxon>Eukaryota</taxon>
        <taxon>Metazoa</taxon>
        <taxon>Ecdysozoa</taxon>
        <taxon>Nematoda</taxon>
        <taxon>Chromadorea</taxon>
        <taxon>Rhabditida</taxon>
        <taxon>Spirurina</taxon>
        <taxon>Ascaridomorpha</taxon>
        <taxon>Ascaridoidea</taxon>
        <taxon>Toxocaridae</taxon>
        <taxon>Toxocara</taxon>
    </lineage>
</organism>
<reference evidence="1 2" key="2">
    <citation type="submission" date="2018-11" db="EMBL/GenBank/DDBJ databases">
        <authorList>
            <consortium name="Pathogen Informatics"/>
        </authorList>
    </citation>
    <scope>NUCLEOTIDE SEQUENCE [LARGE SCALE GENOMIC DNA]</scope>
</reference>
<dbReference type="EMBL" id="UYWY01020396">
    <property type="protein sequence ID" value="VDM41450.1"/>
    <property type="molecule type" value="Genomic_DNA"/>
</dbReference>
<evidence type="ECO:0000313" key="3">
    <source>
        <dbReference type="WBParaSite" id="TCNE_0001012901-mRNA-1"/>
    </source>
</evidence>
<dbReference type="Proteomes" id="UP000050794">
    <property type="component" value="Unassembled WGS sequence"/>
</dbReference>
<keyword evidence="2" id="KW-1185">Reference proteome</keyword>
<gene>
    <name evidence="1" type="ORF">TCNE_LOCUS10129</name>
</gene>
<name>A0A183UNQ9_TOXCA</name>
<evidence type="ECO:0000313" key="1">
    <source>
        <dbReference type="EMBL" id="VDM41450.1"/>
    </source>
</evidence>
<dbReference type="AlphaFoldDB" id="A0A183UNQ9"/>
<accession>A0A183UNQ9</accession>
<sequence length="72" mass="7854">MPGRMRATISGSRRVLNGVLVRRRASLIASVMRDLRATAAAMLEGYGGRSFLVALFFCVLHVMPSRISAQCT</sequence>